<dbReference type="Proteomes" id="UP000228987">
    <property type="component" value="Unassembled WGS sequence"/>
</dbReference>
<name>A0A2A5CAP0_9GAMM</name>
<comment type="caution">
    <text evidence="1">The sequence shown here is derived from an EMBL/GenBank/DDBJ whole genome shotgun (WGS) entry which is preliminary data.</text>
</comment>
<accession>A0A2A5CAP0</accession>
<sequence>MKTFNRSINKQKGAALLLVIMILFAGFSSMLLASMNNQNYSLKSKIETRRETQDRLVAAKEILLAFSRLFPDSSGITNRLPCPDNDTNDNYPDPTCNTTVATFQGRLPEELNPAGGDNFTFDRISDFYEQLWYAIDPNFHLSSVTTINTVTPATGAFSIDGVGDYVAVIIAPGEEEVDSQDRIGAPDNADNFLEGGNENGTTYVSRYSADPNNFNDQVIGITRSELITPIANRVAEKIKNNLTSYYNVDRYYRDAQPSDYWSCYAQYPKGKSYPRDFTYNNQSYPDAAGKNGVVCLWHTEDEMFEIAMLGDVWYTTDGWNPITTYTNISNTEATVEFDNCNIRYRYKYVSGETVLSYELKTGSGAISC</sequence>
<proteinExistence type="predicted"/>
<dbReference type="EMBL" id="NVWI01000007">
    <property type="protein sequence ID" value="PCJ40897.1"/>
    <property type="molecule type" value="Genomic_DNA"/>
</dbReference>
<evidence type="ECO:0000313" key="1">
    <source>
        <dbReference type="EMBL" id="PCJ40897.1"/>
    </source>
</evidence>
<reference evidence="2" key="1">
    <citation type="submission" date="2017-08" db="EMBL/GenBank/DDBJ databases">
        <title>A dynamic microbial community with high functional redundancy inhabits the cold, oxic subseafloor aquifer.</title>
        <authorList>
            <person name="Tully B.J."/>
            <person name="Wheat C.G."/>
            <person name="Glazer B.T."/>
            <person name="Huber J.A."/>
        </authorList>
    </citation>
    <scope>NUCLEOTIDE SEQUENCE [LARGE SCALE GENOMIC DNA]</scope>
</reference>
<protein>
    <recommendedName>
        <fullName evidence="3">Type II secretion system protein</fullName>
    </recommendedName>
</protein>
<organism evidence="1 2">
    <name type="scientific">SAR86 cluster bacterium</name>
    <dbReference type="NCBI Taxonomy" id="2030880"/>
    <lineage>
        <taxon>Bacteria</taxon>
        <taxon>Pseudomonadati</taxon>
        <taxon>Pseudomonadota</taxon>
        <taxon>Gammaproteobacteria</taxon>
        <taxon>SAR86 cluster</taxon>
    </lineage>
</organism>
<evidence type="ECO:0008006" key="3">
    <source>
        <dbReference type="Google" id="ProtNLM"/>
    </source>
</evidence>
<evidence type="ECO:0000313" key="2">
    <source>
        <dbReference type="Proteomes" id="UP000228987"/>
    </source>
</evidence>
<gene>
    <name evidence="1" type="ORF">COA71_09865</name>
</gene>
<dbReference type="AlphaFoldDB" id="A0A2A5CAP0"/>